<evidence type="ECO:0000313" key="1">
    <source>
        <dbReference type="EMBL" id="KAL2324832.1"/>
    </source>
</evidence>
<reference evidence="1 2" key="1">
    <citation type="submission" date="2024-08" db="EMBL/GenBank/DDBJ databases">
        <title>Insights into the chromosomal genome structure of Flemingia macrophylla.</title>
        <authorList>
            <person name="Ding Y."/>
            <person name="Zhao Y."/>
            <person name="Bi W."/>
            <person name="Wu M."/>
            <person name="Zhao G."/>
            <person name="Gong Y."/>
            <person name="Li W."/>
            <person name="Zhang P."/>
        </authorList>
    </citation>
    <scope>NUCLEOTIDE SEQUENCE [LARGE SCALE GENOMIC DNA]</scope>
    <source>
        <strain evidence="1">DYQJB</strain>
        <tissue evidence="1">Leaf</tissue>
    </source>
</reference>
<name>A0ABD1LMU4_9FABA</name>
<comment type="caution">
    <text evidence="1">The sequence shown here is derived from an EMBL/GenBank/DDBJ whole genome shotgun (WGS) entry which is preliminary data.</text>
</comment>
<organism evidence="1 2">
    <name type="scientific">Flemingia macrophylla</name>
    <dbReference type="NCBI Taxonomy" id="520843"/>
    <lineage>
        <taxon>Eukaryota</taxon>
        <taxon>Viridiplantae</taxon>
        <taxon>Streptophyta</taxon>
        <taxon>Embryophyta</taxon>
        <taxon>Tracheophyta</taxon>
        <taxon>Spermatophyta</taxon>
        <taxon>Magnoliopsida</taxon>
        <taxon>eudicotyledons</taxon>
        <taxon>Gunneridae</taxon>
        <taxon>Pentapetalae</taxon>
        <taxon>rosids</taxon>
        <taxon>fabids</taxon>
        <taxon>Fabales</taxon>
        <taxon>Fabaceae</taxon>
        <taxon>Papilionoideae</taxon>
        <taxon>50 kb inversion clade</taxon>
        <taxon>NPAAA clade</taxon>
        <taxon>indigoferoid/millettioid clade</taxon>
        <taxon>Phaseoleae</taxon>
        <taxon>Flemingia</taxon>
    </lineage>
</organism>
<evidence type="ECO:0000313" key="2">
    <source>
        <dbReference type="Proteomes" id="UP001603857"/>
    </source>
</evidence>
<accession>A0ABD1LMU4</accession>
<gene>
    <name evidence="1" type="ORF">Fmac_023890</name>
</gene>
<keyword evidence="2" id="KW-1185">Reference proteome</keyword>
<proteinExistence type="predicted"/>
<dbReference type="Proteomes" id="UP001603857">
    <property type="component" value="Unassembled WGS sequence"/>
</dbReference>
<protein>
    <submittedName>
        <fullName evidence="1">Uncharacterized protein</fullName>
    </submittedName>
</protein>
<sequence>MLASLTRSNQHTQSFKLFVHAHSSLSHRPDHYTLSAIVVVTANACLATFGAQLHAHAARTGLGAHSHLANSFLLLYSKARDLGSIKHTFEEIDCRCQDGFEGVENEIFEGKESGK</sequence>
<dbReference type="EMBL" id="JBGMDY010000008">
    <property type="protein sequence ID" value="KAL2324832.1"/>
    <property type="molecule type" value="Genomic_DNA"/>
</dbReference>
<dbReference type="AlphaFoldDB" id="A0ABD1LMU4"/>